<accession>A0ABS2QYC1</accession>
<comment type="caution">
    <text evidence="1">The sequence shown here is derived from an EMBL/GenBank/DDBJ whole genome shotgun (WGS) entry which is preliminary data.</text>
</comment>
<protein>
    <submittedName>
        <fullName evidence="1">Uncharacterized protein</fullName>
    </submittedName>
</protein>
<dbReference type="Proteomes" id="UP000809829">
    <property type="component" value="Unassembled WGS sequence"/>
</dbReference>
<evidence type="ECO:0000313" key="1">
    <source>
        <dbReference type="EMBL" id="MBM7704488.1"/>
    </source>
</evidence>
<reference evidence="1 2" key="1">
    <citation type="submission" date="2021-01" db="EMBL/GenBank/DDBJ databases">
        <title>Genomic Encyclopedia of Type Strains, Phase IV (KMG-IV): sequencing the most valuable type-strain genomes for metagenomic binning, comparative biology and taxonomic classification.</title>
        <authorList>
            <person name="Goeker M."/>
        </authorList>
    </citation>
    <scope>NUCLEOTIDE SEQUENCE [LARGE SCALE GENOMIC DNA]</scope>
    <source>
        <strain evidence="1 2">DSM 104297</strain>
    </source>
</reference>
<keyword evidence="2" id="KW-1185">Reference proteome</keyword>
<evidence type="ECO:0000313" key="2">
    <source>
        <dbReference type="Proteomes" id="UP000809829"/>
    </source>
</evidence>
<proteinExistence type="predicted"/>
<dbReference type="RefSeq" id="WP_275580446.1">
    <property type="nucleotide sequence ID" value="NZ_JAFBFC010000007.1"/>
</dbReference>
<organism evidence="1 2">
    <name type="scientific">Priestia iocasae</name>
    <dbReference type="NCBI Taxonomy" id="2291674"/>
    <lineage>
        <taxon>Bacteria</taxon>
        <taxon>Bacillati</taxon>
        <taxon>Bacillota</taxon>
        <taxon>Bacilli</taxon>
        <taxon>Bacillales</taxon>
        <taxon>Bacillaceae</taxon>
        <taxon>Priestia</taxon>
    </lineage>
</organism>
<dbReference type="EMBL" id="JAFBFC010000007">
    <property type="protein sequence ID" value="MBM7704488.1"/>
    <property type="molecule type" value="Genomic_DNA"/>
</dbReference>
<gene>
    <name evidence="1" type="ORF">JOC83_003345</name>
</gene>
<sequence length="40" mass="4641">MVERVKVESVVFVEKNMILLIKVELSLQYSQQDIQLGGYL</sequence>
<name>A0ABS2QYC1_9BACI</name>